<dbReference type="SUPFAM" id="SSF47616">
    <property type="entry name" value="GST C-terminal domain-like"/>
    <property type="match status" value="1"/>
</dbReference>
<organism evidence="2 3">
    <name type="scientific">Testicularia cyperi</name>
    <dbReference type="NCBI Taxonomy" id="1882483"/>
    <lineage>
        <taxon>Eukaryota</taxon>
        <taxon>Fungi</taxon>
        <taxon>Dikarya</taxon>
        <taxon>Basidiomycota</taxon>
        <taxon>Ustilaginomycotina</taxon>
        <taxon>Ustilaginomycetes</taxon>
        <taxon>Ustilaginales</taxon>
        <taxon>Anthracoideaceae</taxon>
        <taxon>Testicularia</taxon>
    </lineage>
</organism>
<dbReference type="Gene3D" id="1.20.1050.10">
    <property type="match status" value="1"/>
</dbReference>
<dbReference type="EMBL" id="KZ819194">
    <property type="protein sequence ID" value="PWY99749.1"/>
    <property type="molecule type" value="Genomic_DNA"/>
</dbReference>
<sequence>MSSSNSRVVVYGYASSPFFQKIGALLNHYGVDWTLVEVPPVMPRPMLSKLLGITYRRIPVVFVDGHAYVDTSAAAIALDRAFGSSNNKSLFDTMASLQLQLAVNWAESPIFRLSAGHLFKAPLNDTFIKDRKSFMPGASFEPAKMEANIPFVRSQLVTHLEAVESHLSSSKFLLGDRPQYLDFALFTPLNWVQTQLKTGDDLLPPVSSKDGDKDWSSFRFPKTLTWLAAVRKHIAANKAKSTKSSPEDAAKLIVSQSATSSSSVQSKIDPKDPLVKGGWINGQSGQTVAVTPTDTGRVPQVGNLFALDNTSVTIKVKTALDGKDILATFPRLNFDIRAVDSAKL</sequence>
<dbReference type="SUPFAM" id="SSF52833">
    <property type="entry name" value="Thioredoxin-like"/>
    <property type="match status" value="1"/>
</dbReference>
<accession>A0A317XPF4</accession>
<reference evidence="2 3" key="1">
    <citation type="journal article" date="2018" name="Mol. Biol. Evol.">
        <title>Broad Genomic Sampling Reveals a Smut Pathogenic Ancestry of the Fungal Clade Ustilaginomycotina.</title>
        <authorList>
            <person name="Kijpornyongpan T."/>
            <person name="Mondo S.J."/>
            <person name="Barry K."/>
            <person name="Sandor L."/>
            <person name="Lee J."/>
            <person name="Lipzen A."/>
            <person name="Pangilinan J."/>
            <person name="LaButti K."/>
            <person name="Hainaut M."/>
            <person name="Henrissat B."/>
            <person name="Grigoriev I.V."/>
            <person name="Spatafora J.W."/>
            <person name="Aime M.C."/>
        </authorList>
    </citation>
    <scope>NUCLEOTIDE SEQUENCE [LARGE SCALE GENOMIC DNA]</scope>
    <source>
        <strain evidence="2 3">MCA 3645</strain>
    </source>
</reference>
<dbReference type="STRING" id="1882483.A0A317XPF4"/>
<dbReference type="InterPro" id="IPR036282">
    <property type="entry name" value="Glutathione-S-Trfase_C_sf"/>
</dbReference>
<protein>
    <recommendedName>
        <fullName evidence="1">GST N-terminal domain-containing protein</fullName>
    </recommendedName>
</protein>
<dbReference type="InterPro" id="IPR036249">
    <property type="entry name" value="Thioredoxin-like_sf"/>
</dbReference>
<evidence type="ECO:0000313" key="3">
    <source>
        <dbReference type="Proteomes" id="UP000246740"/>
    </source>
</evidence>
<keyword evidence="3" id="KW-1185">Reference proteome</keyword>
<evidence type="ECO:0000313" key="2">
    <source>
        <dbReference type="EMBL" id="PWY99749.1"/>
    </source>
</evidence>
<dbReference type="AlphaFoldDB" id="A0A317XPF4"/>
<dbReference type="InterPro" id="IPR004045">
    <property type="entry name" value="Glutathione_S-Trfase_N"/>
</dbReference>
<dbReference type="InParanoid" id="A0A317XPF4"/>
<proteinExistence type="predicted"/>
<name>A0A317XPF4_9BASI</name>
<dbReference type="Pfam" id="PF13410">
    <property type="entry name" value="GST_C_2"/>
    <property type="match status" value="1"/>
</dbReference>
<gene>
    <name evidence="2" type="ORF">BCV70DRAFT_200663</name>
</gene>
<evidence type="ECO:0000259" key="1">
    <source>
        <dbReference type="Pfam" id="PF13417"/>
    </source>
</evidence>
<dbReference type="Gene3D" id="3.40.30.110">
    <property type="match status" value="2"/>
</dbReference>
<dbReference type="OrthoDB" id="202840at2759"/>
<dbReference type="Pfam" id="PF13417">
    <property type="entry name" value="GST_N_3"/>
    <property type="match status" value="1"/>
</dbReference>
<feature type="domain" description="GST N-terminal" evidence="1">
    <location>
        <begin position="11"/>
        <end position="82"/>
    </location>
</feature>
<dbReference type="Proteomes" id="UP000246740">
    <property type="component" value="Unassembled WGS sequence"/>
</dbReference>